<reference evidence="1" key="2">
    <citation type="submission" date="2022-10" db="EMBL/GenBank/DDBJ databases">
        <authorList>
            <person name="Ngo T.-E."/>
        </authorList>
    </citation>
    <scope>NUCLEOTIDE SEQUENCE</scope>
    <source>
        <strain evidence="1">JHB</strain>
    </source>
</reference>
<protein>
    <submittedName>
        <fullName evidence="1">Uncharacterized protein</fullName>
    </submittedName>
</protein>
<accession>A0A9Q9SST8</accession>
<reference evidence="1" key="1">
    <citation type="journal article" date="2017" name="Proc. Natl. Acad. Sci. U.S.A.">
        <title>Comparative genomics uncovers the prolific and distinctive metabolic potential of the cyanobacterial genus Moorea.</title>
        <authorList>
            <person name="Leao T."/>
            <person name="Castelao G."/>
            <person name="Korobeynikov A."/>
            <person name="Monroe E.A."/>
            <person name="Podell S."/>
            <person name="Glukhov E."/>
            <person name="Allen E.E."/>
            <person name="Gerwick W.H."/>
            <person name="Gerwick L."/>
        </authorList>
    </citation>
    <scope>NUCLEOTIDE SEQUENCE</scope>
    <source>
        <strain evidence="1">JHB</strain>
    </source>
</reference>
<dbReference type="AlphaFoldDB" id="A0A9Q9SST8"/>
<sequence length="56" mass="6848">MVKISEVLYFNKYIRWNYAHFLDYAADRIFLQKVGGGYIFIHRMLMEHFADMKLEN</sequence>
<dbReference type="EMBL" id="CP017708">
    <property type="protein sequence ID" value="WAN69014.1"/>
    <property type="molecule type" value="Genomic_DNA"/>
</dbReference>
<name>A0A9Q9SST8_MOOP1</name>
<gene>
    <name evidence="1" type="ORF">BJP36_42385</name>
</gene>
<proteinExistence type="predicted"/>
<dbReference type="Proteomes" id="UP000176944">
    <property type="component" value="Chromosome"/>
</dbReference>
<evidence type="ECO:0000313" key="1">
    <source>
        <dbReference type="EMBL" id="WAN69014.1"/>
    </source>
</evidence>
<organism evidence="1">
    <name type="scientific">Moorena producens (strain JHB)</name>
    <dbReference type="NCBI Taxonomy" id="1454205"/>
    <lineage>
        <taxon>Bacteria</taxon>
        <taxon>Bacillati</taxon>
        <taxon>Cyanobacteriota</taxon>
        <taxon>Cyanophyceae</taxon>
        <taxon>Coleofasciculales</taxon>
        <taxon>Coleofasciculaceae</taxon>
        <taxon>Moorena</taxon>
    </lineage>
</organism>